<keyword evidence="2" id="KW-1185">Reference proteome</keyword>
<accession>F2SBI5</accession>
<proteinExistence type="predicted"/>
<protein>
    <submittedName>
        <fullName evidence="1">Uncharacterized protein</fullName>
    </submittedName>
</protein>
<reference evidence="2" key="1">
    <citation type="journal article" date="2012" name="MBio">
        <title>Comparative genome analysis of Trichophyton rubrum and related dermatophytes reveals candidate genes involved in infection.</title>
        <authorList>
            <person name="Martinez D.A."/>
            <person name="Oliver B.G."/>
            <person name="Graeser Y."/>
            <person name="Goldberg J.M."/>
            <person name="Li W."/>
            <person name="Martinez-Rossi N.M."/>
            <person name="Monod M."/>
            <person name="Shelest E."/>
            <person name="Barton R.C."/>
            <person name="Birch E."/>
            <person name="Brakhage A.A."/>
            <person name="Chen Z."/>
            <person name="Gurr S.J."/>
            <person name="Heiman D."/>
            <person name="Heitman J."/>
            <person name="Kosti I."/>
            <person name="Rossi A."/>
            <person name="Saif S."/>
            <person name="Samalova M."/>
            <person name="Saunders C.W."/>
            <person name="Shea T."/>
            <person name="Summerbell R.C."/>
            <person name="Xu J."/>
            <person name="Young S."/>
            <person name="Zeng Q."/>
            <person name="Birren B.W."/>
            <person name="Cuomo C.A."/>
            <person name="White T.C."/>
        </authorList>
    </citation>
    <scope>NUCLEOTIDE SEQUENCE [LARGE SCALE GENOMIC DNA]</scope>
    <source>
        <strain evidence="2">CBS 112818</strain>
    </source>
</reference>
<name>F2SBI5_TRIT1</name>
<sequence length="135" mass="15261">MADLKARAKEQGTYKSRALFRAECNQIFTRASISSGDPSPVNHIELMYFQQTGRSYNPTRAPVATYAFARRHERVGSSARRRQLEEVGAGRSLELATQLDGEKLLKINGSAGVRYNDYLHSRKGINRERLSPNFQ</sequence>
<evidence type="ECO:0000313" key="2">
    <source>
        <dbReference type="Proteomes" id="UP000009172"/>
    </source>
</evidence>
<dbReference type="HOGENOM" id="CLU_1887249_0_0_1"/>
<dbReference type="EMBL" id="GG698579">
    <property type="protein sequence ID" value="EGE00935.1"/>
    <property type="molecule type" value="Genomic_DNA"/>
</dbReference>
<evidence type="ECO:0000313" key="1">
    <source>
        <dbReference type="EMBL" id="EGE00935.1"/>
    </source>
</evidence>
<dbReference type="AlphaFoldDB" id="F2SBI5"/>
<organism evidence="1 2">
    <name type="scientific">Trichophyton tonsurans (strain CBS 112818)</name>
    <name type="common">Scalp ringworm fungus</name>
    <dbReference type="NCBI Taxonomy" id="647933"/>
    <lineage>
        <taxon>Eukaryota</taxon>
        <taxon>Fungi</taxon>
        <taxon>Dikarya</taxon>
        <taxon>Ascomycota</taxon>
        <taxon>Pezizomycotina</taxon>
        <taxon>Eurotiomycetes</taxon>
        <taxon>Eurotiomycetidae</taxon>
        <taxon>Onygenales</taxon>
        <taxon>Arthrodermataceae</taxon>
        <taxon>Trichophyton</taxon>
    </lineage>
</organism>
<dbReference type="Proteomes" id="UP000009172">
    <property type="component" value="Unassembled WGS sequence"/>
</dbReference>
<gene>
    <name evidence="1" type="ORF">TESG_08222</name>
</gene>